<reference evidence="2" key="2">
    <citation type="submission" date="2025-08" db="UniProtKB">
        <authorList>
            <consortium name="Ensembl"/>
        </authorList>
    </citation>
    <scope>IDENTIFICATION</scope>
</reference>
<dbReference type="PANTHER" id="PTHR35825">
    <property type="entry name" value="CASEIN KINASE II SUBUNIT ALPHA PRIME-INTERACTING PROTEIN"/>
    <property type="match status" value="1"/>
</dbReference>
<dbReference type="Bgee" id="ENSMODG00000030802">
    <property type="expression patterns" value="Expressed in spermatid and 2 other cell types or tissues"/>
</dbReference>
<protein>
    <submittedName>
        <fullName evidence="2">Uncharacterized LOC103102287</fullName>
    </submittedName>
</protein>
<evidence type="ECO:0000256" key="1">
    <source>
        <dbReference type="SAM" id="MobiDB-lite"/>
    </source>
</evidence>
<evidence type="ECO:0000313" key="2">
    <source>
        <dbReference type="Ensembl" id="ENSMODP00000055382.1"/>
    </source>
</evidence>
<feature type="compositionally biased region" description="Polar residues" evidence="1">
    <location>
        <begin position="802"/>
        <end position="824"/>
    </location>
</feature>
<accession>A0A5F8H6G0</accession>
<feature type="region of interest" description="Disordered" evidence="1">
    <location>
        <begin position="1070"/>
        <end position="1104"/>
    </location>
</feature>
<feature type="compositionally biased region" description="Polar residues" evidence="1">
    <location>
        <begin position="486"/>
        <end position="497"/>
    </location>
</feature>
<evidence type="ECO:0000313" key="3">
    <source>
        <dbReference type="Proteomes" id="UP000002280"/>
    </source>
</evidence>
<proteinExistence type="predicted"/>
<keyword evidence="3" id="KW-1185">Reference proteome</keyword>
<name>A0A5F8H6G0_MONDO</name>
<dbReference type="InParanoid" id="A0A5F8H6G0"/>
<dbReference type="InterPro" id="IPR038954">
    <property type="entry name" value="CSNKA2IP"/>
</dbReference>
<organism evidence="2 3">
    <name type="scientific">Monodelphis domestica</name>
    <name type="common">Gray short-tailed opossum</name>
    <dbReference type="NCBI Taxonomy" id="13616"/>
    <lineage>
        <taxon>Eukaryota</taxon>
        <taxon>Metazoa</taxon>
        <taxon>Chordata</taxon>
        <taxon>Craniata</taxon>
        <taxon>Vertebrata</taxon>
        <taxon>Euteleostomi</taxon>
        <taxon>Mammalia</taxon>
        <taxon>Metatheria</taxon>
        <taxon>Didelphimorphia</taxon>
        <taxon>Didelphidae</taxon>
        <taxon>Monodelphis</taxon>
    </lineage>
</organism>
<feature type="region of interest" description="Disordered" evidence="1">
    <location>
        <begin position="717"/>
        <end position="737"/>
    </location>
</feature>
<dbReference type="GeneTree" id="ENSGT00940000166717"/>
<feature type="compositionally biased region" description="Basic and acidic residues" evidence="1">
    <location>
        <begin position="1094"/>
        <end position="1104"/>
    </location>
</feature>
<dbReference type="AlphaFoldDB" id="A0A5F8H6G0"/>
<sequence length="1118" mass="124961">MCSGSKERISHFQCILRVIGFFFHLNLLQLQVAFCTNHQFLGKSFLETPGLLEICSGKFYIMKRTPWMFPIKANLVHFPPKGRQEKSRLVAYPSLRLAPPREGSQQQKPDRISYIKYQQLRSKLSDLPHPRVAPVQLSHASKTEAEKFSHLHHQSPANVSLGHKRRAGTPVLPLLYPEHRARTSVDLLQAEPFKAPLSSSLNLYEAPPDPSPRVETPSGPEHLPKILQACDYQNEELLRFSQHQRSTSRADHQDGALPCPYAQTKVAAAPSAGLSYETQASAHPRYQVRATALLAEDHHQHRAHVAPLPCLDPWSKATAVAVSSSKPWVRAPTPKPSIYTSRLIASLRSPVPHARAGAVSSIRCNYRSKVANAGSPSSKPYVAPTPSLIILGKAVTMKSSGIKLQDKAKPSAPPPAYNWHASPARSCPDHQTSLPSEPHATLRAPPRSEHHAKRPFGLQQKMKSSATSRWVKALPQNNYWAVPQPHANSEYGTSSGSNEDEESVPEYHRKAAPTRSFGKASAIPSGLNYDELALYLTQHNTPALALSNCNALNYICQPTSTLSSARVPTIPSALDRDEFPLHLTQHSKSGLSLNNCNNTTHYTGQAPAKQSSDRVSAIPSGLDHQDELTPNLTQQNISALSQNNCNNAPLSLTQQTTVPWVTDHWTEIQLTSDSWDTPLQIPDKRVKMVPNTNAREIPRGGLDHLDIQPVGMDQRKKTPTLDHQTPPLPVPNSKAPLLPHHRLTTPGSEFHSKDVQDARFKGSSKSLLEHWEKRFSQLKQVTPPRYQHKRAQSSPGRPRMTCQASTSQSFDQQAKTTEEPQNTRGMDRSALKCKSAFTEDKQRCESLPDHVLKPRIPKTKVSLSSDCHNEIQTKLQYQIPNVKNTKATWSLKYIKPYTIEGGLVPTNTMNDIISSIPQEKMKSDIRKQILLRRMRGSMDRSARHLLCGYKVCLVCASWAPNGCFHGHGSKYSCQARLLAIPMPVPGSAEEMGVKFVLQIPQSKTCYASDFDQHYSPSSTYPSPRTEATIPHHTHSLNKKSYPQSQSEESLTFQQVPPRVHSSKIIFDTDNKQWERSTSTNSEEFRRNSHLKNYSTREEPMKHERNVKSLLERLQRGKN</sequence>
<feature type="region of interest" description="Disordered" evidence="1">
    <location>
        <begin position="1016"/>
        <end position="1056"/>
    </location>
</feature>
<dbReference type="PANTHER" id="PTHR35825:SF2">
    <property type="entry name" value="CASEIN KINASE II SUBUNIT ALPHA'-INTERACTING PROTEIN"/>
    <property type="match status" value="1"/>
</dbReference>
<feature type="region of interest" description="Disordered" evidence="1">
    <location>
        <begin position="782"/>
        <end position="828"/>
    </location>
</feature>
<dbReference type="Ensembl" id="ENSMODT00000046641.2">
    <property type="protein sequence ID" value="ENSMODP00000055382.1"/>
    <property type="gene ID" value="ENSMODG00000030802.2"/>
</dbReference>
<feature type="region of interest" description="Disordered" evidence="1">
    <location>
        <begin position="404"/>
        <end position="462"/>
    </location>
</feature>
<reference evidence="2 3" key="1">
    <citation type="journal article" date="2007" name="Nature">
        <title>Genome of the marsupial Monodelphis domestica reveals innovation in non-coding sequences.</title>
        <authorList>
            <person name="Mikkelsen T.S."/>
            <person name="Wakefield M.J."/>
            <person name="Aken B."/>
            <person name="Amemiya C.T."/>
            <person name="Chang J.L."/>
            <person name="Duke S."/>
            <person name="Garber M."/>
            <person name="Gentles A.J."/>
            <person name="Goodstadt L."/>
            <person name="Heger A."/>
            <person name="Jurka J."/>
            <person name="Kamal M."/>
            <person name="Mauceli E."/>
            <person name="Searle S.M."/>
            <person name="Sharpe T."/>
            <person name="Baker M.L."/>
            <person name="Batzer M.A."/>
            <person name="Benos P.V."/>
            <person name="Belov K."/>
            <person name="Clamp M."/>
            <person name="Cook A."/>
            <person name="Cuff J."/>
            <person name="Das R."/>
            <person name="Davidow L."/>
            <person name="Deakin J.E."/>
            <person name="Fazzari M.J."/>
            <person name="Glass J.L."/>
            <person name="Grabherr M."/>
            <person name="Greally J.M."/>
            <person name="Gu W."/>
            <person name="Hore T.A."/>
            <person name="Huttley G.A."/>
            <person name="Kleber M."/>
            <person name="Jirtle R.L."/>
            <person name="Koina E."/>
            <person name="Lee J.T."/>
            <person name="Mahony S."/>
            <person name="Marra M.A."/>
            <person name="Miller R.D."/>
            <person name="Nicholls R.D."/>
            <person name="Oda M."/>
            <person name="Papenfuss A.T."/>
            <person name="Parra Z.E."/>
            <person name="Pollock D.D."/>
            <person name="Ray D.A."/>
            <person name="Schein J.E."/>
            <person name="Speed T.P."/>
            <person name="Thompson K."/>
            <person name="VandeBerg J.L."/>
            <person name="Wade C.M."/>
            <person name="Walker J.A."/>
            <person name="Waters P.D."/>
            <person name="Webber C."/>
            <person name="Weidman J.R."/>
            <person name="Xie X."/>
            <person name="Zody M.C."/>
            <person name="Baldwin J."/>
            <person name="Abdouelleil A."/>
            <person name="Abdulkadir J."/>
            <person name="Abebe A."/>
            <person name="Abera B."/>
            <person name="Abreu J."/>
            <person name="Acer S.C."/>
            <person name="Aftuck L."/>
            <person name="Alexander A."/>
            <person name="An P."/>
            <person name="Anderson E."/>
            <person name="Anderson S."/>
            <person name="Arachi H."/>
            <person name="Azer M."/>
            <person name="Bachantsang P."/>
            <person name="Barry A."/>
            <person name="Bayul T."/>
            <person name="Berlin A."/>
            <person name="Bessette D."/>
            <person name="Bloom T."/>
            <person name="Bloom T."/>
            <person name="Boguslavskiy L."/>
            <person name="Bonnet C."/>
            <person name="Boukhgalter B."/>
            <person name="Bourzgui I."/>
            <person name="Brown A."/>
            <person name="Cahill P."/>
            <person name="Channer S."/>
            <person name="Cheshatsang Y."/>
            <person name="Chuda L."/>
            <person name="Citroen M."/>
            <person name="Collymore A."/>
            <person name="Cooke P."/>
            <person name="Costello M."/>
            <person name="D'Aco K."/>
            <person name="Daza R."/>
            <person name="De Haan G."/>
            <person name="DeGray S."/>
            <person name="DeMaso C."/>
            <person name="Dhargay N."/>
            <person name="Dooley K."/>
            <person name="Dooley E."/>
            <person name="Doricent M."/>
            <person name="Dorje P."/>
            <person name="Dorjee K."/>
            <person name="Dupes A."/>
            <person name="Elong R."/>
            <person name="Falk J."/>
            <person name="Farina A."/>
            <person name="Faro S."/>
            <person name="Ferguson D."/>
            <person name="Fisher S."/>
            <person name="Foley C.D."/>
            <person name="Franke A."/>
            <person name="Friedrich D."/>
            <person name="Gadbois L."/>
            <person name="Gearin G."/>
            <person name="Gearin C.R."/>
            <person name="Giannoukos G."/>
            <person name="Goode T."/>
            <person name="Graham J."/>
            <person name="Grandbois E."/>
            <person name="Grewal S."/>
            <person name="Gyaltsen K."/>
            <person name="Hafez N."/>
            <person name="Hagos B."/>
            <person name="Hall J."/>
            <person name="Henson C."/>
            <person name="Hollinger A."/>
            <person name="Honan T."/>
            <person name="Huard M.D."/>
            <person name="Hughes L."/>
            <person name="Hurhula B."/>
            <person name="Husby M.E."/>
            <person name="Kamat A."/>
            <person name="Kanga B."/>
            <person name="Kashin S."/>
            <person name="Khazanovich D."/>
            <person name="Kisner P."/>
            <person name="Lance K."/>
            <person name="Lara M."/>
            <person name="Lee W."/>
            <person name="Lennon N."/>
            <person name="Letendre F."/>
            <person name="LeVine R."/>
            <person name="Lipovsky A."/>
            <person name="Liu X."/>
            <person name="Liu J."/>
            <person name="Liu S."/>
            <person name="Lokyitsang T."/>
            <person name="Lokyitsang Y."/>
            <person name="Lubonja R."/>
            <person name="Lui A."/>
            <person name="MacDonald P."/>
            <person name="Magnisalis V."/>
            <person name="Maru K."/>
            <person name="Matthews C."/>
            <person name="McCusker W."/>
            <person name="McDonough S."/>
            <person name="Mehta T."/>
            <person name="Meldrim J."/>
            <person name="Meneus L."/>
            <person name="Mihai O."/>
            <person name="Mihalev A."/>
            <person name="Mihova T."/>
            <person name="Mittelman R."/>
            <person name="Mlenga V."/>
            <person name="Montmayeur A."/>
            <person name="Mulrain L."/>
            <person name="Navidi A."/>
            <person name="Naylor J."/>
            <person name="Negash T."/>
            <person name="Nguyen T."/>
            <person name="Nguyen N."/>
            <person name="Nicol R."/>
            <person name="Norbu C."/>
            <person name="Norbu N."/>
            <person name="Novod N."/>
            <person name="O'Neill B."/>
            <person name="Osman S."/>
            <person name="Markiewicz E."/>
            <person name="Oyono O.L."/>
            <person name="Patti C."/>
            <person name="Phunkhang P."/>
            <person name="Pierre F."/>
            <person name="Priest M."/>
            <person name="Raghuraman S."/>
            <person name="Rege F."/>
            <person name="Reyes R."/>
            <person name="Rise C."/>
            <person name="Rogov P."/>
            <person name="Ross K."/>
            <person name="Ryan E."/>
            <person name="Settipalli S."/>
            <person name="Shea T."/>
            <person name="Sherpa N."/>
            <person name="Shi L."/>
            <person name="Shih D."/>
            <person name="Sparrow T."/>
            <person name="Spaulding J."/>
            <person name="Stalker J."/>
            <person name="Stange-Thomann N."/>
            <person name="Stavropoulos S."/>
            <person name="Stone C."/>
            <person name="Strader C."/>
            <person name="Tesfaye S."/>
            <person name="Thomson T."/>
            <person name="Thoulutsang Y."/>
            <person name="Thoulutsang D."/>
            <person name="Topham K."/>
            <person name="Topping I."/>
            <person name="Tsamla T."/>
            <person name="Vassiliev H."/>
            <person name="Vo A."/>
            <person name="Wangchuk T."/>
            <person name="Wangdi T."/>
            <person name="Weiand M."/>
            <person name="Wilkinson J."/>
            <person name="Wilson A."/>
            <person name="Yadav S."/>
            <person name="Young G."/>
            <person name="Yu Q."/>
            <person name="Zembek L."/>
            <person name="Zhong D."/>
            <person name="Zimmer A."/>
            <person name="Zwirko Z."/>
            <person name="Jaffe D.B."/>
            <person name="Alvarez P."/>
            <person name="Brockman W."/>
            <person name="Butler J."/>
            <person name="Chin C."/>
            <person name="Gnerre S."/>
            <person name="MacCallum I."/>
            <person name="Graves J.A."/>
            <person name="Ponting C.P."/>
            <person name="Breen M."/>
            <person name="Samollow P.B."/>
            <person name="Lander E.S."/>
            <person name="Lindblad-Toh K."/>
        </authorList>
    </citation>
    <scope>NUCLEOTIDE SEQUENCE [LARGE SCALE GENOMIC DNA]</scope>
</reference>
<reference evidence="2" key="3">
    <citation type="submission" date="2025-09" db="UniProtKB">
        <authorList>
            <consortium name="Ensembl"/>
        </authorList>
    </citation>
    <scope>IDENTIFICATION</scope>
</reference>
<feature type="compositionally biased region" description="Polar residues" evidence="1">
    <location>
        <begin position="1038"/>
        <end position="1054"/>
    </location>
</feature>
<feature type="region of interest" description="Disordered" evidence="1">
    <location>
        <begin position="481"/>
        <end position="522"/>
    </location>
</feature>
<dbReference type="Proteomes" id="UP000002280">
    <property type="component" value="Chromosome 7"/>
</dbReference>